<evidence type="ECO:0000313" key="3">
    <source>
        <dbReference type="EMBL" id="ORX94253.1"/>
    </source>
</evidence>
<keyword evidence="2" id="KW-0732">Signal</keyword>
<dbReference type="OrthoDB" id="2170856at2759"/>
<gene>
    <name evidence="3" type="ORF">LY90DRAFT_644851</name>
</gene>
<comment type="caution">
    <text evidence="3">The sequence shown here is derived from an EMBL/GenBank/DDBJ whole genome shotgun (WGS) entry which is preliminary data.</text>
</comment>
<dbReference type="Proteomes" id="UP000193920">
    <property type="component" value="Unassembled WGS sequence"/>
</dbReference>
<organism evidence="3 4">
    <name type="scientific">Neocallimastix californiae</name>
    <dbReference type="NCBI Taxonomy" id="1754190"/>
    <lineage>
        <taxon>Eukaryota</taxon>
        <taxon>Fungi</taxon>
        <taxon>Fungi incertae sedis</taxon>
        <taxon>Chytridiomycota</taxon>
        <taxon>Chytridiomycota incertae sedis</taxon>
        <taxon>Neocallimastigomycetes</taxon>
        <taxon>Neocallimastigales</taxon>
        <taxon>Neocallimastigaceae</taxon>
        <taxon>Neocallimastix</taxon>
    </lineage>
</organism>
<keyword evidence="1" id="KW-1133">Transmembrane helix</keyword>
<evidence type="ECO:0008006" key="5">
    <source>
        <dbReference type="Google" id="ProtNLM"/>
    </source>
</evidence>
<feature type="transmembrane region" description="Helical" evidence="1">
    <location>
        <begin position="221"/>
        <end position="239"/>
    </location>
</feature>
<feature type="chain" id="PRO_5011988137" description="Extracellular membrane protein CFEM domain-containing protein" evidence="2">
    <location>
        <begin position="19"/>
        <end position="240"/>
    </location>
</feature>
<keyword evidence="4" id="KW-1185">Reference proteome</keyword>
<accession>A0A1Y1Y8D1</accession>
<dbReference type="AlphaFoldDB" id="A0A1Y1Y8D1"/>
<dbReference type="EMBL" id="MCOG01000701">
    <property type="protein sequence ID" value="ORX94253.1"/>
    <property type="molecule type" value="Genomic_DNA"/>
</dbReference>
<name>A0A1Y1Y8D1_9FUNG</name>
<reference evidence="3 4" key="1">
    <citation type="submission" date="2016-08" db="EMBL/GenBank/DDBJ databases">
        <title>A Parts List for Fungal Cellulosomes Revealed by Comparative Genomics.</title>
        <authorList>
            <consortium name="DOE Joint Genome Institute"/>
            <person name="Haitjema C.H."/>
            <person name="Gilmore S.P."/>
            <person name="Henske J.K."/>
            <person name="Solomon K.V."/>
            <person name="De Groot R."/>
            <person name="Kuo A."/>
            <person name="Mondo S.J."/>
            <person name="Salamov A.A."/>
            <person name="Labutti K."/>
            <person name="Zhao Z."/>
            <person name="Chiniquy J."/>
            <person name="Barry K."/>
            <person name="Brewer H.M."/>
            <person name="Purvine S.O."/>
            <person name="Wright A.T."/>
            <person name="Boxma B."/>
            <person name="Van Alen T."/>
            <person name="Hackstein J.H."/>
            <person name="Baker S.E."/>
            <person name="Grigoriev I.V."/>
            <person name="O'Malley M.A."/>
        </authorList>
    </citation>
    <scope>NUCLEOTIDE SEQUENCE [LARGE SCALE GENOMIC DNA]</scope>
    <source>
        <strain evidence="3 4">G1</strain>
    </source>
</reference>
<evidence type="ECO:0000313" key="4">
    <source>
        <dbReference type="Proteomes" id="UP000193920"/>
    </source>
</evidence>
<evidence type="ECO:0000256" key="2">
    <source>
        <dbReference type="SAM" id="SignalP"/>
    </source>
</evidence>
<evidence type="ECO:0000256" key="1">
    <source>
        <dbReference type="SAM" id="Phobius"/>
    </source>
</evidence>
<sequence length="240" mass="27582">MKLSFLILIISIFSLANCTTYSDVLKHKIEIDTDKLTNSLSNECIEEDKNSEYSICIPEITLSNYKESCINVKSEKCQKFYNDIDKSKYYPICSKNPLYNEYLQIEIIKYIKRVLEIQCLIDENNELCPLALCDIQGGAFLSDPLSKNCRSKQCTDKLIEIYKDLNLDQYAALENLSTSNVKYSYNTLTSIKDSISYVNSNTCKKLHKTNNSTSSAMTIKFNNILSTILIILVFLIYFIF</sequence>
<proteinExistence type="predicted"/>
<keyword evidence="1" id="KW-0472">Membrane</keyword>
<feature type="signal peptide" evidence="2">
    <location>
        <begin position="1"/>
        <end position="18"/>
    </location>
</feature>
<keyword evidence="1" id="KW-0812">Transmembrane</keyword>
<protein>
    <recommendedName>
        <fullName evidence="5">Extracellular membrane protein CFEM domain-containing protein</fullName>
    </recommendedName>
</protein>